<comment type="caution">
    <text evidence="1">The sequence shown here is derived from an EMBL/GenBank/DDBJ whole genome shotgun (WGS) entry which is preliminary data.</text>
</comment>
<dbReference type="EMBL" id="JAINUG010000001">
    <property type="protein sequence ID" value="KAJ8418558.1"/>
    <property type="molecule type" value="Genomic_DNA"/>
</dbReference>
<organism evidence="1 2">
    <name type="scientific">Aldrovandia affinis</name>
    <dbReference type="NCBI Taxonomy" id="143900"/>
    <lineage>
        <taxon>Eukaryota</taxon>
        <taxon>Metazoa</taxon>
        <taxon>Chordata</taxon>
        <taxon>Craniata</taxon>
        <taxon>Vertebrata</taxon>
        <taxon>Euteleostomi</taxon>
        <taxon>Actinopterygii</taxon>
        <taxon>Neopterygii</taxon>
        <taxon>Teleostei</taxon>
        <taxon>Notacanthiformes</taxon>
        <taxon>Halosauridae</taxon>
        <taxon>Aldrovandia</taxon>
    </lineage>
</organism>
<evidence type="ECO:0000313" key="1">
    <source>
        <dbReference type="EMBL" id="KAJ8418558.1"/>
    </source>
</evidence>
<proteinExistence type="predicted"/>
<reference evidence="1" key="1">
    <citation type="journal article" date="2023" name="Science">
        <title>Genome structures resolve the early diversification of teleost fishes.</title>
        <authorList>
            <person name="Parey E."/>
            <person name="Louis A."/>
            <person name="Montfort J."/>
            <person name="Bouchez O."/>
            <person name="Roques C."/>
            <person name="Iampietro C."/>
            <person name="Lluch J."/>
            <person name="Castinel A."/>
            <person name="Donnadieu C."/>
            <person name="Desvignes T."/>
            <person name="Floi Bucao C."/>
            <person name="Jouanno E."/>
            <person name="Wen M."/>
            <person name="Mejri S."/>
            <person name="Dirks R."/>
            <person name="Jansen H."/>
            <person name="Henkel C."/>
            <person name="Chen W.J."/>
            <person name="Zahm M."/>
            <person name="Cabau C."/>
            <person name="Klopp C."/>
            <person name="Thompson A.W."/>
            <person name="Robinson-Rechavi M."/>
            <person name="Braasch I."/>
            <person name="Lecointre G."/>
            <person name="Bobe J."/>
            <person name="Postlethwait J.H."/>
            <person name="Berthelot C."/>
            <person name="Roest Crollius H."/>
            <person name="Guiguen Y."/>
        </authorList>
    </citation>
    <scope>NUCLEOTIDE SEQUENCE</scope>
    <source>
        <strain evidence="1">NC1722</strain>
    </source>
</reference>
<keyword evidence="2" id="KW-1185">Reference proteome</keyword>
<gene>
    <name evidence="1" type="ORF">AAFF_G00000570</name>
</gene>
<protein>
    <submittedName>
        <fullName evidence="1">Uncharacterized protein</fullName>
    </submittedName>
</protein>
<sequence>MVAGASCPLRNNCHSITGTAVSCILCLQSLKWLRLPSVTTRRSTGGASWVCRHLVLRPIAHALQPWGRAGGVVSVSRFCTCFRLARRMLGNQGIQR</sequence>
<accession>A0AAD7X397</accession>
<evidence type="ECO:0000313" key="2">
    <source>
        <dbReference type="Proteomes" id="UP001221898"/>
    </source>
</evidence>
<name>A0AAD7X397_9TELE</name>
<dbReference type="AlphaFoldDB" id="A0AAD7X397"/>
<dbReference type="Proteomes" id="UP001221898">
    <property type="component" value="Unassembled WGS sequence"/>
</dbReference>